<dbReference type="Proteomes" id="UP001249851">
    <property type="component" value="Unassembled WGS sequence"/>
</dbReference>
<evidence type="ECO:0000256" key="1">
    <source>
        <dbReference type="ARBA" id="ARBA00022670"/>
    </source>
</evidence>
<dbReference type="InterPro" id="IPR001314">
    <property type="entry name" value="Peptidase_S1A"/>
</dbReference>
<dbReference type="PANTHER" id="PTHR24264">
    <property type="entry name" value="TRYPSIN-RELATED"/>
    <property type="match status" value="1"/>
</dbReference>
<dbReference type="InterPro" id="IPR050127">
    <property type="entry name" value="Serine_Proteases_S1"/>
</dbReference>
<dbReference type="PRINTS" id="PR00722">
    <property type="entry name" value="CHYMOTRYPSIN"/>
</dbReference>
<sequence length="445" mass="49858">MGFEHLHPLFVCQCLVFSAGLTFDLFDRDCVTEHNMLRRQHGAQPLIWSEALAEDAQKWAEYLAINDKIQHDTDTLAEKDEGENIAWFVPPQPKCQAGWKPDCVMCREVVQNWYDEAKNYDYQHGTAKHPGLPITHFAQVVWNGSMEIGVGSAISKTFGFIFVARYSPKGAMDTKLIREGSSTDSEITNQRALPDITCGISKEKGPAGDEGVTPGKFPWDIAFKYANQFGKSNVFCRGSLLDRQWILTAAHCFVVLVNPKFKLEAILGEFDGGNEDGQEVATEVAKVIRHPLHRKNTKDYNIALVKLKTPLRQFNDYMRPICLPDTSLNLSGGEICAVAGYGYDNSTGKQGKTLRTMNVAILSPNECRRNVLWLTDSMLCTVYTKRILDTCKGDSGGPLACYIKGKFYLGGIVSHGKKCSRISSPNIYTNVKYLMPWIRHVIRNN</sequence>
<dbReference type="Gene3D" id="3.40.33.10">
    <property type="entry name" value="CAP"/>
    <property type="match status" value="1"/>
</dbReference>
<evidence type="ECO:0000256" key="4">
    <source>
        <dbReference type="ARBA" id="ARBA00023157"/>
    </source>
</evidence>
<name>A0AAD9QM90_ACRCE</name>
<dbReference type="InterPro" id="IPR009003">
    <property type="entry name" value="Peptidase_S1_PA"/>
</dbReference>
<dbReference type="PROSITE" id="PS00135">
    <property type="entry name" value="TRYPSIN_SER"/>
    <property type="match status" value="1"/>
</dbReference>
<feature type="domain" description="Peptidase S1" evidence="8">
    <location>
        <begin position="206"/>
        <end position="443"/>
    </location>
</feature>
<evidence type="ECO:0000256" key="3">
    <source>
        <dbReference type="ARBA" id="ARBA00022825"/>
    </source>
</evidence>
<accession>A0AAD9QM90</accession>
<dbReference type="PROSITE" id="PS50240">
    <property type="entry name" value="TRYPSIN_DOM"/>
    <property type="match status" value="1"/>
</dbReference>
<dbReference type="InterPro" id="IPR043504">
    <property type="entry name" value="Peptidase_S1_PA_chymotrypsin"/>
</dbReference>
<feature type="signal peptide" evidence="7">
    <location>
        <begin position="1"/>
        <end position="22"/>
    </location>
</feature>
<dbReference type="SUPFAM" id="SSF50494">
    <property type="entry name" value="Trypsin-like serine proteases"/>
    <property type="match status" value="1"/>
</dbReference>
<dbReference type="SMART" id="SM00198">
    <property type="entry name" value="SCP"/>
    <property type="match status" value="1"/>
</dbReference>
<dbReference type="InterPro" id="IPR035940">
    <property type="entry name" value="CAP_sf"/>
</dbReference>
<dbReference type="InterPro" id="IPR034113">
    <property type="entry name" value="SCP_GAPR1-like"/>
</dbReference>
<evidence type="ECO:0000256" key="2">
    <source>
        <dbReference type="ARBA" id="ARBA00022801"/>
    </source>
</evidence>
<feature type="chain" id="PRO_5042154456" evidence="7">
    <location>
        <begin position="23"/>
        <end position="445"/>
    </location>
</feature>
<comment type="caution">
    <text evidence="9">The sequence shown here is derived from an EMBL/GenBank/DDBJ whole genome shotgun (WGS) entry which is preliminary data.</text>
</comment>
<evidence type="ECO:0000256" key="5">
    <source>
        <dbReference type="ARBA" id="ARBA00024195"/>
    </source>
</evidence>
<dbReference type="InterPro" id="IPR033116">
    <property type="entry name" value="TRYPSIN_SER"/>
</dbReference>
<evidence type="ECO:0000256" key="7">
    <source>
        <dbReference type="SAM" id="SignalP"/>
    </source>
</evidence>
<dbReference type="GO" id="GO:0004252">
    <property type="term" value="F:serine-type endopeptidase activity"/>
    <property type="evidence" value="ECO:0007669"/>
    <property type="project" value="InterPro"/>
</dbReference>
<dbReference type="CDD" id="cd05382">
    <property type="entry name" value="CAP_GAPR1-like"/>
    <property type="match status" value="1"/>
</dbReference>
<dbReference type="AlphaFoldDB" id="A0AAD9QM90"/>
<dbReference type="GO" id="GO:0006508">
    <property type="term" value="P:proteolysis"/>
    <property type="evidence" value="ECO:0007669"/>
    <property type="project" value="UniProtKB-KW"/>
</dbReference>
<proteinExistence type="inferred from homology"/>
<organism evidence="9 10">
    <name type="scientific">Acropora cervicornis</name>
    <name type="common">Staghorn coral</name>
    <dbReference type="NCBI Taxonomy" id="6130"/>
    <lineage>
        <taxon>Eukaryota</taxon>
        <taxon>Metazoa</taxon>
        <taxon>Cnidaria</taxon>
        <taxon>Anthozoa</taxon>
        <taxon>Hexacorallia</taxon>
        <taxon>Scleractinia</taxon>
        <taxon>Astrocoeniina</taxon>
        <taxon>Acroporidae</taxon>
        <taxon>Acropora</taxon>
    </lineage>
</organism>
<evidence type="ECO:0000313" key="10">
    <source>
        <dbReference type="Proteomes" id="UP001249851"/>
    </source>
</evidence>
<keyword evidence="1 6" id="KW-0645">Protease</keyword>
<dbReference type="Pfam" id="PF00188">
    <property type="entry name" value="CAP"/>
    <property type="match status" value="1"/>
</dbReference>
<gene>
    <name evidence="9" type="ORF">P5673_012848</name>
</gene>
<dbReference type="FunFam" id="2.40.10.10:FF:000068">
    <property type="entry name" value="transmembrane protease serine 2"/>
    <property type="match status" value="1"/>
</dbReference>
<reference evidence="9" key="1">
    <citation type="journal article" date="2023" name="G3 (Bethesda)">
        <title>Whole genome assembly and annotation of the endangered Caribbean coral Acropora cervicornis.</title>
        <authorList>
            <person name="Selwyn J.D."/>
            <person name="Vollmer S.V."/>
        </authorList>
    </citation>
    <scope>NUCLEOTIDE SEQUENCE</scope>
    <source>
        <strain evidence="9">K2</strain>
    </source>
</reference>
<dbReference type="SUPFAM" id="SSF55797">
    <property type="entry name" value="PR-1-like"/>
    <property type="match status" value="1"/>
</dbReference>
<dbReference type="Gene3D" id="2.40.10.10">
    <property type="entry name" value="Trypsin-like serine proteases"/>
    <property type="match status" value="1"/>
</dbReference>
<evidence type="ECO:0000313" key="9">
    <source>
        <dbReference type="EMBL" id="KAK2563843.1"/>
    </source>
</evidence>
<keyword evidence="2 6" id="KW-0378">Hydrolase</keyword>
<dbReference type="GO" id="GO:0005615">
    <property type="term" value="C:extracellular space"/>
    <property type="evidence" value="ECO:0007669"/>
    <property type="project" value="TreeGrafter"/>
</dbReference>
<keyword evidence="3 6" id="KW-0720">Serine protease</keyword>
<keyword evidence="4" id="KW-1015">Disulfide bond</keyword>
<evidence type="ECO:0000259" key="8">
    <source>
        <dbReference type="PROSITE" id="PS50240"/>
    </source>
</evidence>
<protein>
    <submittedName>
        <fullName evidence="9">Chymotrypsinogen B</fullName>
    </submittedName>
</protein>
<dbReference type="InterPro" id="IPR014044">
    <property type="entry name" value="CAP_dom"/>
</dbReference>
<reference evidence="9" key="2">
    <citation type="journal article" date="2023" name="Science">
        <title>Genomic signatures of disease resistance in endangered staghorn corals.</title>
        <authorList>
            <person name="Vollmer S.V."/>
            <person name="Selwyn J.D."/>
            <person name="Despard B.A."/>
            <person name="Roesel C.L."/>
        </authorList>
    </citation>
    <scope>NUCLEOTIDE SEQUENCE</scope>
    <source>
        <strain evidence="9">K2</strain>
    </source>
</reference>
<dbReference type="InterPro" id="IPR001254">
    <property type="entry name" value="Trypsin_dom"/>
</dbReference>
<dbReference type="CDD" id="cd00190">
    <property type="entry name" value="Tryp_SPc"/>
    <property type="match status" value="1"/>
</dbReference>
<keyword evidence="10" id="KW-1185">Reference proteome</keyword>
<dbReference type="SMART" id="SM00020">
    <property type="entry name" value="Tryp_SPc"/>
    <property type="match status" value="1"/>
</dbReference>
<comment type="similarity">
    <text evidence="5">Belongs to the peptidase S1 family. CLIP subfamily.</text>
</comment>
<evidence type="ECO:0000256" key="6">
    <source>
        <dbReference type="RuleBase" id="RU363034"/>
    </source>
</evidence>
<dbReference type="FunFam" id="2.40.10.10:FF:000002">
    <property type="entry name" value="Transmembrane protease serine"/>
    <property type="match status" value="1"/>
</dbReference>
<dbReference type="PANTHER" id="PTHR24264:SF54">
    <property type="entry name" value="PEPTIDASE S1 DOMAIN-CONTAINING PROTEIN"/>
    <property type="match status" value="1"/>
</dbReference>
<dbReference type="Pfam" id="PF00089">
    <property type="entry name" value="Trypsin"/>
    <property type="match status" value="1"/>
</dbReference>
<dbReference type="EMBL" id="JARQWQ010000024">
    <property type="protein sequence ID" value="KAK2563843.1"/>
    <property type="molecule type" value="Genomic_DNA"/>
</dbReference>
<dbReference type="PROSITE" id="PS00134">
    <property type="entry name" value="TRYPSIN_HIS"/>
    <property type="match status" value="1"/>
</dbReference>
<dbReference type="InterPro" id="IPR018114">
    <property type="entry name" value="TRYPSIN_HIS"/>
</dbReference>
<keyword evidence="7" id="KW-0732">Signal</keyword>